<protein>
    <recommendedName>
        <fullName evidence="3">DUF4468 domain-containing protein</fullName>
    </recommendedName>
</protein>
<evidence type="ECO:0008006" key="3">
    <source>
        <dbReference type="Google" id="ProtNLM"/>
    </source>
</evidence>
<accession>A0ABV5GN41</accession>
<keyword evidence="2" id="KW-1185">Reference proteome</keyword>
<gene>
    <name evidence="1" type="ORF">ACFFVF_09770</name>
</gene>
<evidence type="ECO:0000313" key="2">
    <source>
        <dbReference type="Proteomes" id="UP001589607"/>
    </source>
</evidence>
<proteinExistence type="predicted"/>
<evidence type="ECO:0000313" key="1">
    <source>
        <dbReference type="EMBL" id="MFB9096803.1"/>
    </source>
</evidence>
<dbReference type="EMBL" id="JBHMEY010000020">
    <property type="protein sequence ID" value="MFB9096803.1"/>
    <property type="molecule type" value="Genomic_DNA"/>
</dbReference>
<dbReference type="RefSeq" id="WP_236456768.1">
    <property type="nucleotide sequence ID" value="NZ_CBCSGE010000018.1"/>
</dbReference>
<organism evidence="1 2">
    <name type="scientific">Flavobacterium jumunjinense</name>
    <dbReference type="NCBI Taxonomy" id="998845"/>
    <lineage>
        <taxon>Bacteria</taxon>
        <taxon>Pseudomonadati</taxon>
        <taxon>Bacteroidota</taxon>
        <taxon>Flavobacteriia</taxon>
        <taxon>Flavobacteriales</taxon>
        <taxon>Flavobacteriaceae</taxon>
        <taxon>Flavobacterium</taxon>
    </lineage>
</organism>
<comment type="caution">
    <text evidence="1">The sequence shown here is derived from an EMBL/GenBank/DDBJ whole genome shotgun (WGS) entry which is preliminary data.</text>
</comment>
<sequence length="190" mass="22291">MKSKFIFLSILFICTIQSFSQNVENLKKEALKAYKAGATTDFELIFDTTYPKVFDIISRESMKQMFNQMMENEQFSIKVIEVEPNFSFGEIKKIGKQTFCLVDHNNVMNMKFKAPMEDAEAMIELFKNSMDAKNVTFDEKENQFKIELRSTMIAVADELTENKWKFLNKDKENRLFTMIFDEKVKTELGL</sequence>
<name>A0ABV5GN41_9FLAO</name>
<reference evidence="1 2" key="1">
    <citation type="submission" date="2024-09" db="EMBL/GenBank/DDBJ databases">
        <authorList>
            <person name="Sun Q."/>
            <person name="Mori K."/>
        </authorList>
    </citation>
    <scope>NUCLEOTIDE SEQUENCE [LARGE SCALE GENOMIC DNA]</scope>
    <source>
        <strain evidence="1 2">CECT 7955</strain>
    </source>
</reference>
<dbReference type="Proteomes" id="UP001589607">
    <property type="component" value="Unassembled WGS sequence"/>
</dbReference>